<feature type="chain" id="PRO_5036410868" evidence="5">
    <location>
        <begin position="27"/>
        <end position="328"/>
    </location>
</feature>
<evidence type="ECO:0000313" key="7">
    <source>
        <dbReference type="EMBL" id="CAF4013100.1"/>
    </source>
</evidence>
<organism evidence="6 8">
    <name type="scientific">Adineta steineri</name>
    <dbReference type="NCBI Taxonomy" id="433720"/>
    <lineage>
        <taxon>Eukaryota</taxon>
        <taxon>Metazoa</taxon>
        <taxon>Spiralia</taxon>
        <taxon>Gnathifera</taxon>
        <taxon>Rotifera</taxon>
        <taxon>Eurotatoria</taxon>
        <taxon>Bdelloidea</taxon>
        <taxon>Adinetida</taxon>
        <taxon>Adinetidae</taxon>
        <taxon>Adineta</taxon>
    </lineage>
</organism>
<dbReference type="EMBL" id="CAJNOG010000311">
    <property type="protein sequence ID" value="CAF1165190.1"/>
    <property type="molecule type" value="Genomic_DNA"/>
</dbReference>
<keyword evidence="3" id="KW-0325">Glycoprotein</keyword>
<dbReference type="SUPFAM" id="SSF63829">
    <property type="entry name" value="Calcium-dependent phosphotriesterase"/>
    <property type="match status" value="1"/>
</dbReference>
<protein>
    <submittedName>
        <fullName evidence="6">Uncharacterized protein</fullName>
    </submittedName>
</protein>
<dbReference type="GO" id="GO:0005576">
    <property type="term" value="C:extracellular region"/>
    <property type="evidence" value="ECO:0007669"/>
    <property type="project" value="TreeGrafter"/>
</dbReference>
<reference evidence="6" key="1">
    <citation type="submission" date="2021-02" db="EMBL/GenBank/DDBJ databases">
        <authorList>
            <person name="Nowell W R."/>
        </authorList>
    </citation>
    <scope>NUCLEOTIDE SEQUENCE</scope>
</reference>
<dbReference type="Proteomes" id="UP000663844">
    <property type="component" value="Unassembled WGS sequence"/>
</dbReference>
<dbReference type="Gene3D" id="2.120.10.30">
    <property type="entry name" value="TolB, C-terminal domain"/>
    <property type="match status" value="2"/>
</dbReference>
<evidence type="ECO:0000256" key="4">
    <source>
        <dbReference type="PROSITE-ProRule" id="PRU00504"/>
    </source>
</evidence>
<proteinExistence type="predicted"/>
<evidence type="ECO:0000256" key="5">
    <source>
        <dbReference type="SAM" id="SignalP"/>
    </source>
</evidence>
<keyword evidence="1 5" id="KW-0732">Signal</keyword>
<keyword evidence="2" id="KW-0677">Repeat</keyword>
<dbReference type="InterPro" id="IPR001258">
    <property type="entry name" value="NHL_repeat"/>
</dbReference>
<evidence type="ECO:0000256" key="1">
    <source>
        <dbReference type="ARBA" id="ARBA00022729"/>
    </source>
</evidence>
<evidence type="ECO:0000313" key="8">
    <source>
        <dbReference type="Proteomes" id="UP000663845"/>
    </source>
</evidence>
<gene>
    <name evidence="6" type="ORF">JYZ213_LOCUS24885</name>
    <name evidence="7" type="ORF">OXD698_LOCUS30225</name>
</gene>
<sequence>MFDKITLFSFLFNLLNIAFYFSLSKGEICSTATWSKDGITVAGGKDYGDKLDQLAHPYGIFLDDDDDDTIYIADHDNDRIVMWKQNATIGQWVAGVKDKDTTEKFSLFMPEDMVVDKNGTIYISDSGNHRVVRWYRGEDDGEVLIDNIQSYGIGQDNQGFIYVSEYADGKTTKWNFNDNEFGGEIVASRLRQSCLIFVDQKRTIYSTGYLTHRIVKIIEGNDEPILVAGQSDKSGDDFDQLNEPSGVYVDEQETIYVADSRNHRVMRWLKDATNGTLIAGGNGQGSSSDQFDLPADLSLDREGNLYVTDMINNRVQKFLIDKSSCPKK</sequence>
<dbReference type="InterPro" id="IPR011042">
    <property type="entry name" value="6-blade_b-propeller_TolB-like"/>
</dbReference>
<dbReference type="PANTHER" id="PTHR10680">
    <property type="entry name" value="PEPTIDYL-GLYCINE ALPHA-AMIDATING MONOOXYGENASE"/>
    <property type="match status" value="1"/>
</dbReference>
<evidence type="ECO:0000313" key="6">
    <source>
        <dbReference type="EMBL" id="CAF1165190.1"/>
    </source>
</evidence>
<feature type="repeat" description="NHL" evidence="4">
    <location>
        <begin position="228"/>
        <end position="265"/>
    </location>
</feature>
<dbReference type="Pfam" id="PF01436">
    <property type="entry name" value="NHL"/>
    <property type="match status" value="2"/>
</dbReference>
<feature type="signal peptide" evidence="5">
    <location>
        <begin position="1"/>
        <end position="26"/>
    </location>
</feature>
<dbReference type="AlphaFoldDB" id="A0A814TS89"/>
<dbReference type="CDD" id="cd05819">
    <property type="entry name" value="NHL"/>
    <property type="match status" value="1"/>
</dbReference>
<accession>A0A814TS89</accession>
<dbReference type="EMBL" id="CAJOAZ010003527">
    <property type="protein sequence ID" value="CAF4013100.1"/>
    <property type="molecule type" value="Genomic_DNA"/>
</dbReference>
<dbReference type="PANTHER" id="PTHR10680:SF14">
    <property type="entry name" value="PEPTIDYL-GLYCINE ALPHA-AMIDATING MONOOXYGENASE"/>
    <property type="match status" value="1"/>
</dbReference>
<evidence type="ECO:0000256" key="3">
    <source>
        <dbReference type="ARBA" id="ARBA00023180"/>
    </source>
</evidence>
<name>A0A814TS89_9BILA</name>
<evidence type="ECO:0000256" key="2">
    <source>
        <dbReference type="ARBA" id="ARBA00022737"/>
    </source>
</evidence>
<dbReference type="PROSITE" id="PS51125">
    <property type="entry name" value="NHL"/>
    <property type="match status" value="1"/>
</dbReference>
<comment type="caution">
    <text evidence="6">The sequence shown here is derived from an EMBL/GenBank/DDBJ whole genome shotgun (WGS) entry which is preliminary data.</text>
</comment>
<dbReference type="Proteomes" id="UP000663845">
    <property type="component" value="Unassembled WGS sequence"/>
</dbReference>